<evidence type="ECO:0000256" key="1">
    <source>
        <dbReference type="ARBA" id="ARBA00004496"/>
    </source>
</evidence>
<dbReference type="GO" id="GO:0061630">
    <property type="term" value="F:ubiquitin protein ligase activity"/>
    <property type="evidence" value="ECO:0007669"/>
    <property type="project" value="InterPro"/>
</dbReference>
<keyword evidence="5" id="KW-0862">Zinc</keyword>
<protein>
    <recommendedName>
        <fullName evidence="10">RING-Gid-type domain-containing protein</fullName>
    </recommendedName>
</protein>
<dbReference type="SMART" id="SM00667">
    <property type="entry name" value="LisH"/>
    <property type="match status" value="1"/>
</dbReference>
<dbReference type="AlphaFoldDB" id="A0A0L8HIY1"/>
<dbReference type="PANTHER" id="PTHR12170">
    <property type="entry name" value="MACROPHAGE ERYTHROBLAST ATTACHER-RELATED"/>
    <property type="match status" value="1"/>
</dbReference>
<name>A0A0L8HIY1_OCTBM</name>
<feature type="domain" description="RING-Gid-type" evidence="8">
    <location>
        <begin position="336"/>
        <end position="387"/>
    </location>
</feature>
<dbReference type="OMA" id="LIRECKM"/>
<keyword evidence="4 6" id="KW-0863">Zinc-finger</keyword>
<proteinExistence type="predicted"/>
<evidence type="ECO:0000313" key="9">
    <source>
        <dbReference type="EMBL" id="KOF88740.1"/>
    </source>
</evidence>
<dbReference type="GO" id="GO:0043161">
    <property type="term" value="P:proteasome-mediated ubiquitin-dependent protein catabolic process"/>
    <property type="evidence" value="ECO:0007669"/>
    <property type="project" value="InterPro"/>
</dbReference>
<evidence type="ECO:0000256" key="6">
    <source>
        <dbReference type="PROSITE-ProRule" id="PRU01215"/>
    </source>
</evidence>
<dbReference type="InterPro" id="IPR006594">
    <property type="entry name" value="LisH"/>
</dbReference>
<dbReference type="PROSITE" id="PS51867">
    <property type="entry name" value="ZF_RING_GID"/>
    <property type="match status" value="1"/>
</dbReference>
<evidence type="ECO:0000256" key="3">
    <source>
        <dbReference type="ARBA" id="ARBA00022723"/>
    </source>
</evidence>
<keyword evidence="3" id="KW-0479">Metal-binding</keyword>
<evidence type="ECO:0000256" key="2">
    <source>
        <dbReference type="ARBA" id="ARBA00022490"/>
    </source>
</evidence>
<evidence type="ECO:0008006" key="10">
    <source>
        <dbReference type="Google" id="ProtNLM"/>
    </source>
</evidence>
<dbReference type="FunFam" id="3.30.40.10:FF:000143">
    <property type="entry name" value="Regulator of gluconeogenesis Rmd5"/>
    <property type="match status" value="1"/>
</dbReference>
<dbReference type="SMART" id="SM00757">
    <property type="entry name" value="CRA"/>
    <property type="match status" value="1"/>
</dbReference>
<dbReference type="PANTHER" id="PTHR12170:SF3">
    <property type="entry name" value="GH10162P"/>
    <property type="match status" value="1"/>
</dbReference>
<dbReference type="GO" id="GO:0034657">
    <property type="term" value="C:GID complex"/>
    <property type="evidence" value="ECO:0007669"/>
    <property type="project" value="TreeGrafter"/>
</dbReference>
<dbReference type="KEGG" id="obi:106870629"/>
<organism evidence="9">
    <name type="scientific">Octopus bimaculoides</name>
    <name type="common">California two-spotted octopus</name>
    <dbReference type="NCBI Taxonomy" id="37653"/>
    <lineage>
        <taxon>Eukaryota</taxon>
        <taxon>Metazoa</taxon>
        <taxon>Spiralia</taxon>
        <taxon>Lophotrochozoa</taxon>
        <taxon>Mollusca</taxon>
        <taxon>Cephalopoda</taxon>
        <taxon>Coleoidea</taxon>
        <taxon>Octopodiformes</taxon>
        <taxon>Octopoda</taxon>
        <taxon>Incirrata</taxon>
        <taxon>Octopodidae</taxon>
        <taxon>Octopus</taxon>
    </lineage>
</organism>
<dbReference type="GO" id="GO:0005737">
    <property type="term" value="C:cytoplasm"/>
    <property type="evidence" value="ECO:0007669"/>
    <property type="project" value="UniProtKB-SubCell"/>
</dbReference>
<dbReference type="OrthoDB" id="1933281at2759"/>
<dbReference type="GO" id="GO:0008270">
    <property type="term" value="F:zinc ion binding"/>
    <property type="evidence" value="ECO:0007669"/>
    <property type="project" value="UniProtKB-KW"/>
</dbReference>
<accession>A0A0L8HIY1</accession>
<feature type="zinc finger region" description="RING-Gid-type" evidence="6">
    <location>
        <begin position="336"/>
        <end position="387"/>
    </location>
</feature>
<dbReference type="PROSITE" id="PS50897">
    <property type="entry name" value="CTLH"/>
    <property type="match status" value="1"/>
</dbReference>
<comment type="subcellular location">
    <subcellularLocation>
        <location evidence="1">Cytoplasm</location>
    </subcellularLocation>
</comment>
<evidence type="ECO:0000256" key="5">
    <source>
        <dbReference type="ARBA" id="ARBA00022833"/>
    </source>
</evidence>
<keyword evidence="2" id="KW-0963">Cytoplasm</keyword>
<reference evidence="9" key="1">
    <citation type="submission" date="2015-07" db="EMBL/GenBank/DDBJ databases">
        <title>MeaNS - Measles Nucleotide Surveillance Program.</title>
        <authorList>
            <person name="Tran T."/>
            <person name="Druce J."/>
        </authorList>
    </citation>
    <scope>NUCLEOTIDE SEQUENCE</scope>
    <source>
        <strain evidence="9">UCB-OBI-ISO-001</strain>
        <tissue evidence="9">Gonad</tissue>
    </source>
</reference>
<dbReference type="InterPro" id="IPR044063">
    <property type="entry name" value="ZF_RING_GID"/>
</dbReference>
<evidence type="ECO:0000259" key="7">
    <source>
        <dbReference type="PROSITE" id="PS50897"/>
    </source>
</evidence>
<dbReference type="PROSITE" id="PS50896">
    <property type="entry name" value="LISH"/>
    <property type="match status" value="1"/>
</dbReference>
<dbReference type="InterPro" id="IPR013144">
    <property type="entry name" value="CRA_dom"/>
</dbReference>
<dbReference type="Pfam" id="PF10607">
    <property type="entry name" value="CTLH"/>
    <property type="match status" value="1"/>
</dbReference>
<dbReference type="InterPro" id="IPR024964">
    <property type="entry name" value="CTLH/CRA"/>
</dbReference>
<evidence type="ECO:0000259" key="8">
    <source>
        <dbReference type="PROSITE" id="PS51867"/>
    </source>
</evidence>
<dbReference type="InterPro" id="IPR006595">
    <property type="entry name" value="CTLH_C"/>
</dbReference>
<dbReference type="InterPro" id="IPR045098">
    <property type="entry name" value="Fyv10_fam"/>
</dbReference>
<sequence length="401" mass="45467">MDICLTVEKELEKVLSKFTALREHTQRALGDIATSVDNIKKEISEVPADHEVSATQSMVLSQSLRRVRDTVSRLSTEHKDLHSTVSRVGKAIDRNFKSDFSSITTAGAFEGDEKQKILNKVVCEHFLRQGMLDIAEALNEEADLNLEESRKEPFLELHRILEALKEKNLEPALKWAESNRSKLMAQNSSLEFKLHRLQFISLIRQGQSKQMVALMYSKNFAPFASQHAKDLQVLMGSLLYLHQDIEKSPYAYLFEPIYWAEICDVFTRDACSLMGLSVESPLTVSMRAGCIALPPLLSIRQVMQQRHCTSVWTAKDELPVEIDLGSEYHYHSMFACPILRQQSSDSNPPMRLICGHVISQDALNKLTNGTNTVSAFLSRSRVKCPYCPMEQIPADAKRIYF</sequence>
<dbReference type="SMART" id="SM00668">
    <property type="entry name" value="CTLH"/>
    <property type="match status" value="1"/>
</dbReference>
<dbReference type="GO" id="GO:0005634">
    <property type="term" value="C:nucleus"/>
    <property type="evidence" value="ECO:0007669"/>
    <property type="project" value="TreeGrafter"/>
</dbReference>
<dbReference type="STRING" id="37653.A0A0L8HIY1"/>
<feature type="domain" description="CTLH" evidence="7">
    <location>
        <begin position="153"/>
        <end position="210"/>
    </location>
</feature>
<dbReference type="EMBL" id="KQ418120">
    <property type="protein sequence ID" value="KOF88740.1"/>
    <property type="molecule type" value="Genomic_DNA"/>
</dbReference>
<evidence type="ECO:0000256" key="4">
    <source>
        <dbReference type="ARBA" id="ARBA00022771"/>
    </source>
</evidence>
<gene>
    <name evidence="9" type="ORF">OCBIM_22014353mg</name>
</gene>